<keyword evidence="6" id="KW-0805">Transcription regulation</keyword>
<proteinExistence type="inferred from homology"/>
<keyword evidence="3 11" id="KW-0597">Phosphoprotein</keyword>
<feature type="compositionally biased region" description="Acidic residues" evidence="12">
    <location>
        <begin position="215"/>
        <end position="225"/>
    </location>
</feature>
<dbReference type="GO" id="GO:0009736">
    <property type="term" value="P:cytokinin-activated signaling pathway"/>
    <property type="evidence" value="ECO:0007669"/>
    <property type="project" value="UniProtKB-KW"/>
</dbReference>
<dbReference type="SUPFAM" id="SSF46689">
    <property type="entry name" value="Homeodomain-like"/>
    <property type="match status" value="1"/>
</dbReference>
<gene>
    <name evidence="15" type="ORF">CJ030_MR7G027979</name>
</gene>
<evidence type="ECO:0000256" key="2">
    <source>
        <dbReference type="ARBA" id="ARBA00006015"/>
    </source>
</evidence>
<dbReference type="NCBIfam" id="TIGR01557">
    <property type="entry name" value="myb_SHAQKYF"/>
    <property type="match status" value="1"/>
</dbReference>
<keyword evidence="10" id="KW-0539">Nucleus</keyword>
<evidence type="ECO:0000256" key="8">
    <source>
        <dbReference type="ARBA" id="ARBA00023159"/>
    </source>
</evidence>
<evidence type="ECO:0000256" key="10">
    <source>
        <dbReference type="ARBA" id="ARBA00023242"/>
    </source>
</evidence>
<feature type="domain" description="Response regulatory" evidence="13">
    <location>
        <begin position="46"/>
        <end position="161"/>
    </location>
</feature>
<dbReference type="GO" id="GO:0005634">
    <property type="term" value="C:nucleus"/>
    <property type="evidence" value="ECO:0007669"/>
    <property type="project" value="UniProtKB-SubCell"/>
</dbReference>
<feature type="compositionally biased region" description="Basic and acidic residues" evidence="12">
    <location>
        <begin position="172"/>
        <end position="192"/>
    </location>
</feature>
<evidence type="ECO:0000256" key="7">
    <source>
        <dbReference type="ARBA" id="ARBA00023125"/>
    </source>
</evidence>
<dbReference type="GO" id="GO:0000160">
    <property type="term" value="P:phosphorelay signal transduction system"/>
    <property type="evidence" value="ECO:0007669"/>
    <property type="project" value="UniProtKB-KW"/>
</dbReference>
<dbReference type="Gene3D" id="1.10.10.60">
    <property type="entry name" value="Homeodomain-like"/>
    <property type="match status" value="1"/>
</dbReference>
<dbReference type="Gene3D" id="3.40.50.2300">
    <property type="match status" value="1"/>
</dbReference>
<comment type="similarity">
    <text evidence="2">Belongs to the ARR family. Type-B subfamily.</text>
</comment>
<accession>A0A6A1V0J0</accession>
<dbReference type="PROSITE" id="PS50110">
    <property type="entry name" value="RESPONSE_REGULATORY"/>
    <property type="match status" value="1"/>
</dbReference>
<feature type="modified residue" description="4-aspartylphosphate" evidence="11">
    <location>
        <position position="97"/>
    </location>
</feature>
<dbReference type="Proteomes" id="UP000516437">
    <property type="component" value="Chromosome 7"/>
</dbReference>
<comment type="subcellular location">
    <subcellularLocation>
        <location evidence="1">Nucleus</location>
    </subcellularLocation>
</comment>
<dbReference type="FunFam" id="1.10.10.60:FF:000007">
    <property type="entry name" value="Two-component response regulator"/>
    <property type="match status" value="1"/>
</dbReference>
<dbReference type="CDD" id="cd17584">
    <property type="entry name" value="REC_typeB_ARR-like"/>
    <property type="match status" value="1"/>
</dbReference>
<dbReference type="InterPro" id="IPR006447">
    <property type="entry name" value="Myb_dom_plants"/>
</dbReference>
<comment type="caution">
    <text evidence="15">The sequence shown here is derived from an EMBL/GenBank/DDBJ whole genome shotgun (WGS) entry which is preliminary data.</text>
</comment>
<dbReference type="InterPro" id="IPR001005">
    <property type="entry name" value="SANT/Myb"/>
</dbReference>
<feature type="region of interest" description="Disordered" evidence="12">
    <location>
        <begin position="172"/>
        <end position="230"/>
    </location>
</feature>
<dbReference type="FunFam" id="3.40.50.2300:FF:000408">
    <property type="entry name" value="Two-component response regulator"/>
    <property type="match status" value="1"/>
</dbReference>
<dbReference type="OrthoDB" id="60033at2759"/>
<protein>
    <submittedName>
        <fullName evidence="15">Two-component response regulator ARR2</fullName>
    </submittedName>
</protein>
<reference evidence="15 16" key="1">
    <citation type="journal article" date="2019" name="Plant Biotechnol. J.">
        <title>The red bayberry genome and genetic basis of sex determination.</title>
        <authorList>
            <person name="Jia H.M."/>
            <person name="Jia H.J."/>
            <person name="Cai Q.L."/>
            <person name="Wang Y."/>
            <person name="Zhao H.B."/>
            <person name="Yang W.F."/>
            <person name="Wang G.Y."/>
            <person name="Li Y.H."/>
            <person name="Zhan D.L."/>
            <person name="Shen Y.T."/>
            <person name="Niu Q.F."/>
            <person name="Chang L."/>
            <person name="Qiu J."/>
            <person name="Zhao L."/>
            <person name="Xie H.B."/>
            <person name="Fu W.Y."/>
            <person name="Jin J."/>
            <person name="Li X.W."/>
            <person name="Jiao Y."/>
            <person name="Zhou C.C."/>
            <person name="Tu T."/>
            <person name="Chai C.Y."/>
            <person name="Gao J.L."/>
            <person name="Fan L.J."/>
            <person name="van de Weg E."/>
            <person name="Wang J.Y."/>
            <person name="Gao Z.S."/>
        </authorList>
    </citation>
    <scope>NUCLEOTIDE SEQUENCE [LARGE SCALE GENOMIC DNA]</scope>
    <source>
        <tissue evidence="15">Leaves</tissue>
    </source>
</reference>
<evidence type="ECO:0000259" key="14">
    <source>
        <dbReference type="PROSITE" id="PS51294"/>
    </source>
</evidence>
<keyword evidence="9" id="KW-0804">Transcription</keyword>
<organism evidence="15 16">
    <name type="scientific">Morella rubra</name>
    <name type="common">Chinese bayberry</name>
    <dbReference type="NCBI Taxonomy" id="262757"/>
    <lineage>
        <taxon>Eukaryota</taxon>
        <taxon>Viridiplantae</taxon>
        <taxon>Streptophyta</taxon>
        <taxon>Embryophyta</taxon>
        <taxon>Tracheophyta</taxon>
        <taxon>Spermatophyta</taxon>
        <taxon>Magnoliopsida</taxon>
        <taxon>eudicotyledons</taxon>
        <taxon>Gunneridae</taxon>
        <taxon>Pentapetalae</taxon>
        <taxon>rosids</taxon>
        <taxon>fabids</taxon>
        <taxon>Fagales</taxon>
        <taxon>Myricaceae</taxon>
        <taxon>Morella</taxon>
    </lineage>
</organism>
<dbReference type="PANTHER" id="PTHR43874">
    <property type="entry name" value="TWO-COMPONENT RESPONSE REGULATOR"/>
    <property type="match status" value="1"/>
</dbReference>
<evidence type="ECO:0000256" key="1">
    <source>
        <dbReference type="ARBA" id="ARBA00004123"/>
    </source>
</evidence>
<keyword evidence="4" id="KW-0932">Cytokinin signaling pathway</keyword>
<keyword evidence="16" id="KW-1185">Reference proteome</keyword>
<evidence type="ECO:0000256" key="12">
    <source>
        <dbReference type="SAM" id="MobiDB-lite"/>
    </source>
</evidence>
<dbReference type="EMBL" id="RXIC02000025">
    <property type="protein sequence ID" value="KAB1205836.1"/>
    <property type="molecule type" value="Genomic_DNA"/>
</dbReference>
<evidence type="ECO:0000256" key="11">
    <source>
        <dbReference type="PROSITE-ProRule" id="PRU00169"/>
    </source>
</evidence>
<dbReference type="InterPro" id="IPR045279">
    <property type="entry name" value="ARR-like"/>
</dbReference>
<keyword evidence="5" id="KW-0902">Two-component regulatory system</keyword>
<dbReference type="InterPro" id="IPR009057">
    <property type="entry name" value="Homeodomain-like_sf"/>
</dbReference>
<keyword evidence="7" id="KW-0238">DNA-binding</keyword>
<dbReference type="InterPro" id="IPR011006">
    <property type="entry name" value="CheY-like_superfamily"/>
</dbReference>
<name>A0A6A1V0J0_9ROSI</name>
<evidence type="ECO:0000256" key="3">
    <source>
        <dbReference type="ARBA" id="ARBA00022553"/>
    </source>
</evidence>
<dbReference type="SUPFAM" id="SSF52172">
    <property type="entry name" value="CheY-like"/>
    <property type="match status" value="1"/>
</dbReference>
<evidence type="ECO:0000256" key="4">
    <source>
        <dbReference type="ARBA" id="ARBA00022864"/>
    </source>
</evidence>
<dbReference type="SMART" id="SM00448">
    <property type="entry name" value="REC"/>
    <property type="match status" value="1"/>
</dbReference>
<evidence type="ECO:0000259" key="13">
    <source>
        <dbReference type="PROSITE" id="PS50110"/>
    </source>
</evidence>
<evidence type="ECO:0000313" key="16">
    <source>
        <dbReference type="Proteomes" id="UP000516437"/>
    </source>
</evidence>
<dbReference type="PANTHER" id="PTHR43874:SF123">
    <property type="entry name" value="TWO-COMPONENT RESPONSE REGULATOR ARR14"/>
    <property type="match status" value="1"/>
</dbReference>
<evidence type="ECO:0000256" key="5">
    <source>
        <dbReference type="ARBA" id="ARBA00023012"/>
    </source>
</evidence>
<dbReference type="InterPro" id="IPR001789">
    <property type="entry name" value="Sig_transdc_resp-reg_receiver"/>
</dbReference>
<sequence>MQRVAQSSVSTTVASGYGSCKGGRASGSATAASEVMVYEQFPAGLRVLVVDDDITCLRIIEQMLHRCRYHVTTCSEATVALNLLRERKGCFDVVLSDVHMPDMDGYKLLELVGLEMDLPVIMMSADGRTSAVMKGIRHGACDYLIKPIREEELKNLWQHVVRKRWNENKELEHSGSLEENDRHKRGNDDSEHASSANEGTEGVLKTQRKRGNAKDEDDGELENDDPSASKKPRVVWSVELHQQFVSAVNQLGLDKAVPKRILELMNVPGLTRENVASHLQKFRLYLKRLSGVAQQQGGVSNTICGPVDPNVKLGSLGRFDVQALAASGQIPPQTLAALHAELLGRPTGNLVPAMDQPALLQALLQGPKHIAVENGVAFGQSLIKCQSNVSKHFQQSKLSSAEDVSSAYGAWPSNHVGTVGPSNNILGLNAQNSNMLMDILQQQQRQQQQEPQQQSMLPEPSCIINVQPSCLVVPSQSSASLQAGNTPASVSQNCSFNGSSVIDYSLLSTQTNNSSLNVGQFPNRGLNSTGVLSGYSGPVSISSSVSSCSVNPDNSMGRQGQCLTVTFSAGRQMPGLVPNMHDIQGSYAVKTGETLDQGPLRNLGFVGKGTCIPSRFAIDEFESPMSNLGSGKFYLENNRVKQEPNVDFMDNTKVGIPILHQLSSNDVTSVFTE</sequence>
<dbReference type="PROSITE" id="PS51294">
    <property type="entry name" value="HTH_MYB"/>
    <property type="match status" value="1"/>
</dbReference>
<keyword evidence="8" id="KW-0010">Activator</keyword>
<evidence type="ECO:0000256" key="9">
    <source>
        <dbReference type="ARBA" id="ARBA00023163"/>
    </source>
</evidence>
<dbReference type="AlphaFoldDB" id="A0A6A1V0J0"/>
<dbReference type="Pfam" id="PF00072">
    <property type="entry name" value="Response_reg"/>
    <property type="match status" value="1"/>
</dbReference>
<dbReference type="GO" id="GO:0003677">
    <property type="term" value="F:DNA binding"/>
    <property type="evidence" value="ECO:0007669"/>
    <property type="project" value="UniProtKB-KW"/>
</dbReference>
<evidence type="ECO:0000313" key="15">
    <source>
        <dbReference type="EMBL" id="KAB1205836.1"/>
    </source>
</evidence>
<feature type="domain" description="HTH myb-type" evidence="14">
    <location>
        <begin position="228"/>
        <end position="287"/>
    </location>
</feature>
<dbReference type="Pfam" id="PF00249">
    <property type="entry name" value="Myb_DNA-binding"/>
    <property type="match status" value="1"/>
</dbReference>
<evidence type="ECO:0000256" key="6">
    <source>
        <dbReference type="ARBA" id="ARBA00023015"/>
    </source>
</evidence>
<dbReference type="InterPro" id="IPR017930">
    <property type="entry name" value="Myb_dom"/>
</dbReference>